<evidence type="ECO:0000313" key="6">
    <source>
        <dbReference type="Proteomes" id="UP001206595"/>
    </source>
</evidence>
<dbReference type="GeneID" id="75918594"/>
<sequence>MSPIRRTSPEPYDDIPSSPEPKRKQGGRHRLFSNEQRKDRNRLAQAAFRERRSQYTKTLECTIEKLETIICELQDSNRATSQQLDDTKEESDKLRQLLLTVITENHNLRRKIKSMNTTQKEQVVQYASRQLPCSPVLSMTEDSSDSLSVSSENSNAVDNSFLQFLMGLPSSSAALTSATQPSQGEFLSFYFHSCSSSFKEHSILVVICWFLCRYDAKSKYILSR</sequence>
<feature type="region of interest" description="Disordered" evidence="3">
    <location>
        <begin position="1"/>
        <end position="32"/>
    </location>
</feature>
<comment type="subcellular location">
    <subcellularLocation>
        <location evidence="1">Nucleus</location>
    </subcellularLocation>
</comment>
<gene>
    <name evidence="5" type="ORF">K450DRAFT_277047</name>
</gene>
<evidence type="ECO:0000259" key="4">
    <source>
        <dbReference type="PROSITE" id="PS00036"/>
    </source>
</evidence>
<dbReference type="PROSITE" id="PS00036">
    <property type="entry name" value="BZIP_BASIC"/>
    <property type="match status" value="1"/>
</dbReference>
<evidence type="ECO:0000256" key="2">
    <source>
        <dbReference type="ARBA" id="ARBA00023242"/>
    </source>
</evidence>
<dbReference type="InterPro" id="IPR004827">
    <property type="entry name" value="bZIP"/>
</dbReference>
<protein>
    <recommendedName>
        <fullName evidence="4">BZIP domain-containing protein</fullName>
    </recommendedName>
</protein>
<evidence type="ECO:0000256" key="1">
    <source>
        <dbReference type="ARBA" id="ARBA00004123"/>
    </source>
</evidence>
<dbReference type="Proteomes" id="UP001206595">
    <property type="component" value="Unassembled WGS sequence"/>
</dbReference>
<dbReference type="InterPro" id="IPR046347">
    <property type="entry name" value="bZIP_sf"/>
</dbReference>
<reference evidence="5" key="1">
    <citation type="submission" date="2021-06" db="EMBL/GenBank/DDBJ databases">
        <authorList>
            <consortium name="DOE Joint Genome Institute"/>
            <person name="Mondo S.J."/>
            <person name="Amses K.R."/>
            <person name="Simmons D.R."/>
            <person name="Longcore J.E."/>
            <person name="Seto K."/>
            <person name="Alves G.H."/>
            <person name="Bonds A.E."/>
            <person name="Quandt C.A."/>
            <person name="Davis W.J."/>
            <person name="Chang Y."/>
            <person name="Letcher P.M."/>
            <person name="Powell M.J."/>
            <person name="Kuo A."/>
            <person name="Labutti K."/>
            <person name="Pangilinan J."/>
            <person name="Andreopoulos W."/>
            <person name="Tritt A."/>
            <person name="Riley R."/>
            <person name="Hundley H."/>
            <person name="Johnson J."/>
            <person name="Lipzen A."/>
            <person name="Barry K."/>
            <person name="Berbee M.L."/>
            <person name="Buchler N.E."/>
            <person name="Grigoriev I.V."/>
            <person name="Spatafora J.W."/>
            <person name="Stajich J.E."/>
            <person name="James T.Y."/>
        </authorList>
    </citation>
    <scope>NUCLEOTIDE SEQUENCE</scope>
    <source>
        <strain evidence="5">AG</strain>
    </source>
</reference>
<dbReference type="RefSeq" id="XP_051449068.1">
    <property type="nucleotide sequence ID" value="XM_051593252.1"/>
</dbReference>
<dbReference type="InterPro" id="IPR050936">
    <property type="entry name" value="AP-1-like"/>
</dbReference>
<evidence type="ECO:0000313" key="5">
    <source>
        <dbReference type="EMBL" id="KAI8584064.1"/>
    </source>
</evidence>
<reference evidence="5" key="2">
    <citation type="journal article" date="2022" name="Proc. Natl. Acad. Sci. U.S.A.">
        <title>Diploid-dominant life cycles characterize the early evolution of Fungi.</title>
        <authorList>
            <person name="Amses K.R."/>
            <person name="Simmons D.R."/>
            <person name="Longcore J.E."/>
            <person name="Mondo S.J."/>
            <person name="Seto K."/>
            <person name="Jeronimo G.H."/>
            <person name="Bonds A.E."/>
            <person name="Quandt C.A."/>
            <person name="Davis W.J."/>
            <person name="Chang Y."/>
            <person name="Federici B.A."/>
            <person name="Kuo A."/>
            <person name="LaButti K."/>
            <person name="Pangilinan J."/>
            <person name="Andreopoulos W."/>
            <person name="Tritt A."/>
            <person name="Riley R."/>
            <person name="Hundley H."/>
            <person name="Johnson J."/>
            <person name="Lipzen A."/>
            <person name="Barry K."/>
            <person name="Lang B.F."/>
            <person name="Cuomo C.A."/>
            <person name="Buchler N.E."/>
            <person name="Grigoriev I.V."/>
            <person name="Spatafora J.W."/>
            <person name="Stajich J.E."/>
            <person name="James T.Y."/>
        </authorList>
    </citation>
    <scope>NUCLEOTIDE SEQUENCE</scope>
    <source>
        <strain evidence="5">AG</strain>
    </source>
</reference>
<dbReference type="GO" id="GO:0090575">
    <property type="term" value="C:RNA polymerase II transcription regulator complex"/>
    <property type="evidence" value="ECO:0007669"/>
    <property type="project" value="TreeGrafter"/>
</dbReference>
<accession>A0AAD5EIA6</accession>
<keyword evidence="2" id="KW-0539">Nucleus</keyword>
<dbReference type="GO" id="GO:0001228">
    <property type="term" value="F:DNA-binding transcription activator activity, RNA polymerase II-specific"/>
    <property type="evidence" value="ECO:0007669"/>
    <property type="project" value="TreeGrafter"/>
</dbReference>
<dbReference type="SUPFAM" id="SSF57959">
    <property type="entry name" value="Leucine zipper domain"/>
    <property type="match status" value="1"/>
</dbReference>
<dbReference type="PANTHER" id="PTHR40621">
    <property type="entry name" value="TRANSCRIPTION FACTOR KAPC-RELATED"/>
    <property type="match status" value="1"/>
</dbReference>
<dbReference type="AlphaFoldDB" id="A0AAD5EIA6"/>
<dbReference type="GO" id="GO:0000976">
    <property type="term" value="F:transcription cis-regulatory region binding"/>
    <property type="evidence" value="ECO:0007669"/>
    <property type="project" value="InterPro"/>
</dbReference>
<comment type="caution">
    <text evidence="5">The sequence shown here is derived from an EMBL/GenBank/DDBJ whole genome shotgun (WGS) entry which is preliminary data.</text>
</comment>
<dbReference type="EMBL" id="MU620894">
    <property type="protein sequence ID" value="KAI8584064.1"/>
    <property type="molecule type" value="Genomic_DNA"/>
</dbReference>
<dbReference type="CDD" id="cd14688">
    <property type="entry name" value="bZIP_YAP"/>
    <property type="match status" value="1"/>
</dbReference>
<evidence type="ECO:0000256" key="3">
    <source>
        <dbReference type="SAM" id="MobiDB-lite"/>
    </source>
</evidence>
<proteinExistence type="predicted"/>
<feature type="domain" description="BZIP" evidence="4">
    <location>
        <begin position="37"/>
        <end position="51"/>
    </location>
</feature>
<dbReference type="Gene3D" id="1.20.5.170">
    <property type="match status" value="1"/>
</dbReference>
<organism evidence="5 6">
    <name type="scientific">Umbelopsis ramanniana AG</name>
    <dbReference type="NCBI Taxonomy" id="1314678"/>
    <lineage>
        <taxon>Eukaryota</taxon>
        <taxon>Fungi</taxon>
        <taxon>Fungi incertae sedis</taxon>
        <taxon>Mucoromycota</taxon>
        <taxon>Mucoromycotina</taxon>
        <taxon>Umbelopsidomycetes</taxon>
        <taxon>Umbelopsidales</taxon>
        <taxon>Umbelopsidaceae</taxon>
        <taxon>Umbelopsis</taxon>
    </lineage>
</organism>
<keyword evidence="6" id="KW-1185">Reference proteome</keyword>
<dbReference type="PANTHER" id="PTHR40621:SF6">
    <property type="entry name" value="AP-1-LIKE TRANSCRIPTION FACTOR YAP1-RELATED"/>
    <property type="match status" value="1"/>
</dbReference>
<name>A0AAD5EIA6_UMBRA</name>